<organism evidence="3 4">
    <name type="scientific">Halomonas nitroreducens</name>
    <dbReference type="NCBI Taxonomy" id="447425"/>
    <lineage>
        <taxon>Bacteria</taxon>
        <taxon>Pseudomonadati</taxon>
        <taxon>Pseudomonadota</taxon>
        <taxon>Gammaproteobacteria</taxon>
        <taxon>Oceanospirillales</taxon>
        <taxon>Halomonadaceae</taxon>
        <taxon>Halomonas</taxon>
    </lineage>
</organism>
<gene>
    <name evidence="3" type="ORF">EKG36_08020</name>
</gene>
<evidence type="ECO:0000256" key="1">
    <source>
        <dbReference type="ARBA" id="ARBA00010282"/>
    </source>
</evidence>
<dbReference type="Pfam" id="PF02657">
    <property type="entry name" value="SufE"/>
    <property type="match status" value="1"/>
</dbReference>
<feature type="domain" description="Fe-S metabolism associated" evidence="2">
    <location>
        <begin position="16"/>
        <end position="133"/>
    </location>
</feature>
<dbReference type="PANTHER" id="PTHR43597">
    <property type="entry name" value="SULFUR ACCEPTOR PROTEIN CSDE"/>
    <property type="match status" value="1"/>
</dbReference>
<proteinExistence type="inferred from homology"/>
<dbReference type="Gene3D" id="3.90.1010.10">
    <property type="match status" value="1"/>
</dbReference>
<dbReference type="InterPro" id="IPR003808">
    <property type="entry name" value="Fe-S_metab-assoc_dom"/>
</dbReference>
<evidence type="ECO:0000313" key="3">
    <source>
        <dbReference type="EMBL" id="RTR05056.1"/>
    </source>
</evidence>
<dbReference type="EMBL" id="RXNS01000006">
    <property type="protein sequence ID" value="RTR05056.1"/>
    <property type="molecule type" value="Genomic_DNA"/>
</dbReference>
<sequence>MSTQTTAEQAQQELLDEFDMFDNWMDRYQYIIDLGKQLPSFPEEWKVAELKIQGCQSNVWMHHAREGERLHFQAISDAAIVSGLIAVLMRIYNDRRPEDIRATSPHFLQDLGLDKHLSPTRSNGLNAMLERIYRVAEQEAASA</sequence>
<name>A0A431V4B1_9GAMM</name>
<protein>
    <submittedName>
        <fullName evidence="3">SufE family protein</fullName>
    </submittedName>
</protein>
<dbReference type="RefSeq" id="WP_126482862.1">
    <property type="nucleotide sequence ID" value="NZ_RXNS01000006.1"/>
</dbReference>
<dbReference type="AlphaFoldDB" id="A0A431V4B1"/>
<reference evidence="3 4" key="1">
    <citation type="submission" date="2018-12" db="EMBL/GenBank/DDBJ databases">
        <authorList>
            <person name="Yu L."/>
        </authorList>
    </citation>
    <scope>NUCLEOTIDE SEQUENCE [LARGE SCALE GENOMIC DNA]</scope>
    <source>
        <strain evidence="3 4">11S</strain>
    </source>
</reference>
<evidence type="ECO:0000313" key="4">
    <source>
        <dbReference type="Proteomes" id="UP000267400"/>
    </source>
</evidence>
<keyword evidence="4" id="KW-1185">Reference proteome</keyword>
<dbReference type="SUPFAM" id="SSF82649">
    <property type="entry name" value="SufE/NifU"/>
    <property type="match status" value="1"/>
</dbReference>
<dbReference type="PANTHER" id="PTHR43597:SF5">
    <property type="entry name" value="SUFE-LIKE PROTEIN 2, CHLOROPLASTIC"/>
    <property type="match status" value="1"/>
</dbReference>
<accession>A0A431V4B1</accession>
<dbReference type="OrthoDB" id="9799320at2"/>
<dbReference type="Proteomes" id="UP000267400">
    <property type="component" value="Unassembled WGS sequence"/>
</dbReference>
<comment type="similarity">
    <text evidence="1">Belongs to the SufE family.</text>
</comment>
<evidence type="ECO:0000259" key="2">
    <source>
        <dbReference type="Pfam" id="PF02657"/>
    </source>
</evidence>
<comment type="caution">
    <text evidence="3">The sequence shown here is derived from an EMBL/GenBank/DDBJ whole genome shotgun (WGS) entry which is preliminary data.</text>
</comment>